<accession>V5KVI3</accession>
<dbReference type="PROSITE" id="PS50159">
    <property type="entry name" value="RIBOSOMAL_S13_2"/>
    <property type="match status" value="1"/>
</dbReference>
<gene>
    <name evidence="4" type="primary">rps13</name>
</gene>
<evidence type="ECO:0000256" key="3">
    <source>
        <dbReference type="ARBA" id="ARBA00023274"/>
    </source>
</evidence>
<evidence type="ECO:0000313" key="4">
    <source>
        <dbReference type="EMBL" id="AHA41667.1"/>
    </source>
</evidence>
<organism evidence="4">
    <name type="scientific">Acavomonas peruviana</name>
    <dbReference type="NCBI Taxonomy" id="1542312"/>
    <lineage>
        <taxon>Eukaryota</taxon>
        <taxon>Sar</taxon>
        <taxon>Alveolata</taxon>
        <taxon>Colponemida</taxon>
        <taxon>Acavomonidia</taxon>
        <taxon>Acavomonas</taxon>
    </lineage>
</organism>
<comment type="similarity">
    <text evidence="1">Belongs to the universal ribosomal protein uS13 family.</text>
</comment>
<dbReference type="AlphaFoldDB" id="V5KVI3"/>
<sequence>MKIKNTIRFSHIINNIGFFESDLLTVSEYVKSLNIKYRTYKGIRFKKKLPVNGQRTHSNRKTSKKLNLFFFRKVAEWSNALIC</sequence>
<dbReference type="GO" id="GO:0003676">
    <property type="term" value="F:nucleic acid binding"/>
    <property type="evidence" value="ECO:0007669"/>
    <property type="project" value="InterPro"/>
</dbReference>
<reference evidence="4" key="2">
    <citation type="journal article" date="2014" name="PLoS ONE">
        <title>Description of Colponema vietnamica sp.n. and Acavomonas peruviana n. gen. n. sp., two new alveolate phyla (Colponemidia nom. nov. and Acavomonidia nom. nov.) and their contributions to reconstructing the ancestral state of alveolates and eukaryotes.</title>
        <authorList>
            <person name="Tikhonenkov D.V."/>
            <person name="Janouskovec J."/>
            <person name="Mylnikov A.P."/>
            <person name="Mikhailov K.V."/>
            <person name="Simdyanov T.G."/>
            <person name="Aleoshin V.V."/>
            <person name="Keeling P.J."/>
        </authorList>
    </citation>
    <scope>NUCLEOTIDE SEQUENCE</scope>
    <source>
        <strain evidence="4">Colp-5</strain>
    </source>
</reference>
<reference evidence="4" key="1">
    <citation type="journal article" date="2013" name="Curr. Biol.">
        <title>Colponemids represent multiple ancient alveolate lineages.</title>
        <authorList>
            <person name="Janouskovec J."/>
            <person name="Tikhonenkov D.V."/>
            <person name="Mikhailov K.V."/>
            <person name="Simdyanov T.G."/>
            <person name="Aleoshin V.V."/>
            <person name="Mylnikov A.P."/>
            <person name="Keeling P.J."/>
        </authorList>
    </citation>
    <scope>NUCLEOTIDE SEQUENCE</scope>
    <source>
        <strain evidence="4">Colp-5</strain>
    </source>
</reference>
<keyword evidence="3" id="KW-0687">Ribonucleoprotein</keyword>
<keyword evidence="4" id="KW-0496">Mitochondrion</keyword>
<dbReference type="SUPFAM" id="SSF46946">
    <property type="entry name" value="S13-like H2TH domain"/>
    <property type="match status" value="1"/>
</dbReference>
<evidence type="ECO:0000256" key="2">
    <source>
        <dbReference type="ARBA" id="ARBA00022980"/>
    </source>
</evidence>
<keyword evidence="2 4" id="KW-0689">Ribosomal protein</keyword>
<dbReference type="Gene3D" id="4.10.910.10">
    <property type="entry name" value="30s ribosomal protein s13, domain 2"/>
    <property type="match status" value="1"/>
</dbReference>
<dbReference type="EMBL" id="KF651061">
    <property type="protein sequence ID" value="AHA41667.1"/>
    <property type="molecule type" value="Genomic_DNA"/>
</dbReference>
<dbReference type="InterPro" id="IPR027437">
    <property type="entry name" value="Rbsml_uS13_C"/>
</dbReference>
<proteinExistence type="inferred from homology"/>
<evidence type="ECO:0000256" key="1">
    <source>
        <dbReference type="ARBA" id="ARBA00008080"/>
    </source>
</evidence>
<dbReference type="InterPro" id="IPR010979">
    <property type="entry name" value="Ribosomal_uS13-like_H2TH"/>
</dbReference>
<dbReference type="GO" id="GO:0005840">
    <property type="term" value="C:ribosome"/>
    <property type="evidence" value="ECO:0007669"/>
    <property type="project" value="UniProtKB-KW"/>
</dbReference>
<dbReference type="GO" id="GO:1990904">
    <property type="term" value="C:ribonucleoprotein complex"/>
    <property type="evidence" value="ECO:0007669"/>
    <property type="project" value="UniProtKB-KW"/>
</dbReference>
<protein>
    <submittedName>
        <fullName evidence="4">Ribosomal protein S13</fullName>
    </submittedName>
</protein>
<geneLocation type="mitochondrion" evidence="4"/>
<name>V5KVI3_9ALVE</name>